<feature type="transmembrane region" description="Helical" evidence="7">
    <location>
        <begin position="204"/>
        <end position="226"/>
    </location>
</feature>
<feature type="transmembrane region" description="Helical" evidence="7">
    <location>
        <begin position="170"/>
        <end position="192"/>
    </location>
</feature>
<keyword evidence="3 7" id="KW-0812">Transmembrane</keyword>
<dbReference type="InterPro" id="IPR020846">
    <property type="entry name" value="MFS_dom"/>
</dbReference>
<protein>
    <recommendedName>
        <fullName evidence="8">Major facilitator superfamily (MFS) profile domain-containing protein</fullName>
    </recommendedName>
</protein>
<dbReference type="Gene3D" id="1.20.1250.20">
    <property type="entry name" value="MFS general substrate transporter like domains"/>
    <property type="match status" value="3"/>
</dbReference>
<evidence type="ECO:0000256" key="7">
    <source>
        <dbReference type="SAM" id="Phobius"/>
    </source>
</evidence>
<evidence type="ECO:0000259" key="8">
    <source>
        <dbReference type="PROSITE" id="PS50850"/>
    </source>
</evidence>
<feature type="transmembrane region" description="Helical" evidence="7">
    <location>
        <begin position="263"/>
        <end position="283"/>
    </location>
</feature>
<evidence type="ECO:0000256" key="4">
    <source>
        <dbReference type="ARBA" id="ARBA00022989"/>
    </source>
</evidence>
<keyword evidence="4 7" id="KW-1133">Transmembrane helix</keyword>
<dbReference type="InterPro" id="IPR036259">
    <property type="entry name" value="MFS_trans_sf"/>
</dbReference>
<dbReference type="GO" id="GO:0016020">
    <property type="term" value="C:membrane"/>
    <property type="evidence" value="ECO:0007669"/>
    <property type="project" value="UniProtKB-SubCell"/>
</dbReference>
<dbReference type="EMBL" id="LJBN01000163">
    <property type="protein sequence ID" value="OOQ85829.1"/>
    <property type="molecule type" value="Genomic_DNA"/>
</dbReference>
<gene>
    <name evidence="9" type="ORF">PEBR_24003</name>
</gene>
<dbReference type="SUPFAM" id="SSF103473">
    <property type="entry name" value="MFS general substrate transporter"/>
    <property type="match status" value="2"/>
</dbReference>
<reference evidence="10" key="1">
    <citation type="submission" date="2015-09" db="EMBL/GenBank/DDBJ databases">
        <authorList>
            <person name="Fill T.P."/>
            <person name="Baretta J.F."/>
            <person name="de Almeida L.G."/>
            <person name="Rocha M."/>
            <person name="de Souza D.H."/>
            <person name="Malavazi I."/>
            <person name="Cerdeira L.T."/>
            <person name="Hong H."/>
            <person name="Samborskyy M."/>
            <person name="de Vasconcelos A.T."/>
            <person name="Leadlay P."/>
            <person name="Rodrigues-Filho E."/>
        </authorList>
    </citation>
    <scope>NUCLEOTIDE SEQUENCE [LARGE SCALE GENOMIC DNA]</scope>
    <source>
        <strain evidence="10">LaBioMMi 136</strain>
    </source>
</reference>
<name>A0A1S9RJY7_PENBI</name>
<evidence type="ECO:0000313" key="9">
    <source>
        <dbReference type="EMBL" id="OOQ85829.1"/>
    </source>
</evidence>
<accession>A0A1S9RJY7</accession>
<dbReference type="Pfam" id="PF00083">
    <property type="entry name" value="Sugar_tr"/>
    <property type="match status" value="2"/>
</dbReference>
<evidence type="ECO:0000313" key="10">
    <source>
        <dbReference type="Proteomes" id="UP000190744"/>
    </source>
</evidence>
<feature type="domain" description="Major facilitator superfamily (MFS) profile" evidence="8">
    <location>
        <begin position="68"/>
        <end position="639"/>
    </location>
</feature>
<evidence type="ECO:0000256" key="6">
    <source>
        <dbReference type="SAM" id="MobiDB-lite"/>
    </source>
</evidence>
<feature type="transmembrane region" description="Helical" evidence="7">
    <location>
        <begin position="548"/>
        <end position="569"/>
    </location>
</feature>
<feature type="transmembrane region" description="Helical" evidence="7">
    <location>
        <begin position="108"/>
        <end position="128"/>
    </location>
</feature>
<dbReference type="PROSITE" id="PS50850">
    <property type="entry name" value="MFS"/>
    <property type="match status" value="1"/>
</dbReference>
<evidence type="ECO:0000256" key="1">
    <source>
        <dbReference type="ARBA" id="ARBA00004141"/>
    </source>
</evidence>
<comment type="caution">
    <text evidence="9">The sequence shown here is derived from an EMBL/GenBank/DDBJ whole genome shotgun (WGS) entry which is preliminary data.</text>
</comment>
<keyword evidence="5 7" id="KW-0472">Membrane</keyword>
<proteinExistence type="predicted"/>
<sequence length="748" mass="83229">MATAHPIDDERTVSTWQRINNRLPFPFGDHPWWIDGTTRAPDEKDENPRLWREGVINIFDHNGFDFQVFIVAASGFLTDSYSLFATNVILPLLAFLYWPDRDDRLPELYINVATLAGSVVGQLLFGWLTDRLGRRKLYGLELVLVIFATLGMSQASNGMYNNMDILSWMIFYRFFLGMGIGAEYPLSAVITAEFASTKYRARMMAAVFLMQPLGQVLAAAIGWGVLTGLMQSRGLQDLPDRGTGFDQLPVDQQHQILSTLDSVWRWVVGVGCIPALLAILWRFSIPESPRYTMDVSHDPKQALVATKRQFRRTARILESINVSSDEADTLAPSNPRSFPTSPALAASPDPAGDSESTFWDFFFVEGNIRYLAATAICWFLLDFCFYGLGINSPRPLAALWASEIPNVTMTSVIPAATTSITIPFTHAVTLNGNIYNMTTSIIANIPPPTTTVTSLVAATDPSLHIPDYQNIWDPTKNMFKELSHNAKFYILTISITSLIGSGVLIWIIDYIPRKTWLVSSFLLLSIWFAVLGGVLMATEFTNGHVANVVLYAFCQFLFNLGPNTLTYIIPAEIFPTRFRATCHGISAACGKLGAIVILILTEKTVLNANPRALDKLLGAFSVPLAAGAFFAWIWIPELQTPPTGDARALRLPRLPNKSLEWLARGWKFANGTDQTQDPRTRLPKGENQRLGFSNKLHDTWIFLRYRGRRRVLGTTGASAGREGTTVDPIRMENISAATPTQDSLEMYS</sequence>
<feature type="transmembrane region" description="Helical" evidence="7">
    <location>
        <begin position="616"/>
        <end position="635"/>
    </location>
</feature>
<dbReference type="PROSITE" id="PS00217">
    <property type="entry name" value="SUGAR_TRANSPORT_2"/>
    <property type="match status" value="1"/>
</dbReference>
<keyword evidence="2" id="KW-0813">Transport</keyword>
<dbReference type="PANTHER" id="PTHR23511:SF34">
    <property type="entry name" value="SYNAPTIC VESICLE GLYCOPROTEIN 2"/>
    <property type="match status" value="1"/>
</dbReference>
<feature type="transmembrane region" description="Helical" evidence="7">
    <location>
        <begin position="68"/>
        <end position="96"/>
    </location>
</feature>
<evidence type="ECO:0000256" key="3">
    <source>
        <dbReference type="ARBA" id="ARBA00022692"/>
    </source>
</evidence>
<evidence type="ECO:0000256" key="5">
    <source>
        <dbReference type="ARBA" id="ARBA00023136"/>
    </source>
</evidence>
<feature type="region of interest" description="Disordered" evidence="6">
    <location>
        <begin position="326"/>
        <end position="349"/>
    </location>
</feature>
<organism evidence="9 10">
    <name type="scientific">Penicillium brasilianum</name>
    <dbReference type="NCBI Taxonomy" id="104259"/>
    <lineage>
        <taxon>Eukaryota</taxon>
        <taxon>Fungi</taxon>
        <taxon>Dikarya</taxon>
        <taxon>Ascomycota</taxon>
        <taxon>Pezizomycotina</taxon>
        <taxon>Eurotiomycetes</taxon>
        <taxon>Eurotiomycetidae</taxon>
        <taxon>Eurotiales</taxon>
        <taxon>Aspergillaceae</taxon>
        <taxon>Penicillium</taxon>
    </lineage>
</organism>
<feature type="transmembrane region" description="Helical" evidence="7">
    <location>
        <begin position="370"/>
        <end position="390"/>
    </location>
</feature>
<evidence type="ECO:0000256" key="2">
    <source>
        <dbReference type="ARBA" id="ARBA00022448"/>
    </source>
</evidence>
<dbReference type="GO" id="GO:0022857">
    <property type="term" value="F:transmembrane transporter activity"/>
    <property type="evidence" value="ECO:0007669"/>
    <property type="project" value="InterPro"/>
</dbReference>
<feature type="transmembrane region" description="Helical" evidence="7">
    <location>
        <begin position="515"/>
        <end position="536"/>
    </location>
</feature>
<dbReference type="Proteomes" id="UP000190744">
    <property type="component" value="Unassembled WGS sequence"/>
</dbReference>
<dbReference type="AlphaFoldDB" id="A0A1S9RJY7"/>
<dbReference type="PANTHER" id="PTHR23511">
    <property type="entry name" value="SYNAPTIC VESICLE GLYCOPROTEIN 2"/>
    <property type="match status" value="1"/>
</dbReference>
<feature type="transmembrane region" description="Helical" evidence="7">
    <location>
        <begin position="488"/>
        <end position="508"/>
    </location>
</feature>
<dbReference type="InterPro" id="IPR005829">
    <property type="entry name" value="Sugar_transporter_CS"/>
</dbReference>
<feature type="transmembrane region" description="Helical" evidence="7">
    <location>
        <begin position="137"/>
        <end position="155"/>
    </location>
</feature>
<dbReference type="InterPro" id="IPR005828">
    <property type="entry name" value="MFS_sugar_transport-like"/>
</dbReference>
<comment type="subcellular location">
    <subcellularLocation>
        <location evidence="1">Membrane</location>
        <topology evidence="1">Multi-pass membrane protein</topology>
    </subcellularLocation>
</comment>
<feature type="compositionally biased region" description="Polar residues" evidence="6">
    <location>
        <begin position="331"/>
        <end position="340"/>
    </location>
</feature>